<comment type="caution">
    <text evidence="5">The sequence shown here is derived from an EMBL/GenBank/DDBJ whole genome shotgun (WGS) entry which is preliminary data.</text>
</comment>
<organism evidence="5">
    <name type="scientific">Boseongicola sp. SB0664_bin_43</name>
    <dbReference type="NCBI Taxonomy" id="2604844"/>
    <lineage>
        <taxon>Bacteria</taxon>
        <taxon>Pseudomonadati</taxon>
        <taxon>Pseudomonadota</taxon>
        <taxon>Alphaproteobacteria</taxon>
        <taxon>Rhodobacterales</taxon>
        <taxon>Paracoccaceae</taxon>
        <taxon>Boseongicola</taxon>
    </lineage>
</organism>
<protein>
    <submittedName>
        <fullName evidence="5">Gfo/Idh/MocA family oxidoreductase</fullName>
    </submittedName>
</protein>
<feature type="non-terminal residue" evidence="5">
    <location>
        <position position="325"/>
    </location>
</feature>
<dbReference type="InterPro" id="IPR051317">
    <property type="entry name" value="Gfo/Idh/MocA_oxidoreduct"/>
</dbReference>
<reference evidence="5" key="1">
    <citation type="submission" date="2019-09" db="EMBL/GenBank/DDBJ databases">
        <title>Characterisation of the sponge microbiome using genome-centric metagenomics.</title>
        <authorList>
            <person name="Engelberts J.P."/>
            <person name="Robbins S.J."/>
            <person name="De Goeij J.M."/>
            <person name="Aranda M."/>
            <person name="Bell S.C."/>
            <person name="Webster N.S."/>
        </authorList>
    </citation>
    <scope>NUCLEOTIDE SEQUENCE</scope>
    <source>
        <strain evidence="5">SB0664_bin_43</strain>
    </source>
</reference>
<comment type="similarity">
    <text evidence="1">Belongs to the Gfo/Idh/MocA family.</text>
</comment>
<dbReference type="GO" id="GO:0000166">
    <property type="term" value="F:nucleotide binding"/>
    <property type="evidence" value="ECO:0007669"/>
    <property type="project" value="InterPro"/>
</dbReference>
<dbReference type="InterPro" id="IPR036291">
    <property type="entry name" value="NAD(P)-bd_dom_sf"/>
</dbReference>
<sequence length="325" mass="35488">MTDRPIDTDTYALKSRALAEVEAPDLPYRPPMPRAYRPRIGMIGTGGISASHLDAYRAAGWEVAALWNRTRAKAEERAAEYCPSASVEDHWQRVVADDGIDVIDVTLHPEHRTPIIEAALEAGKHVLSQKPFVTDLDEGQRLVKVAEDHGVMLAVNQNGRWSPHMAWMREAVRAGLIGDVLSVHASIHWDHGWTAGTPFDEVRDLVLYDFGVHWFDFVVSLAGERVESVFATAAMARGQTNRMPLLAQALVRMEGGQASLVFDGAAPHGARDTTYVAGTRGSLESEGPDLGTQSVALTTGDGIARPRLEGTWFNDGFRGAMGELL</sequence>
<dbReference type="Gene3D" id="3.30.360.10">
    <property type="entry name" value="Dihydrodipicolinate Reductase, domain 2"/>
    <property type="match status" value="1"/>
</dbReference>
<evidence type="ECO:0000259" key="3">
    <source>
        <dbReference type="Pfam" id="PF01408"/>
    </source>
</evidence>
<dbReference type="Pfam" id="PF22725">
    <property type="entry name" value="GFO_IDH_MocA_C3"/>
    <property type="match status" value="1"/>
</dbReference>
<feature type="domain" description="Gfo/Idh/MocA-like oxidoreductase N-terminal" evidence="3">
    <location>
        <begin position="39"/>
        <end position="156"/>
    </location>
</feature>
<name>A0A6B0XZI8_9RHOB</name>
<keyword evidence="2" id="KW-0560">Oxidoreductase</keyword>
<dbReference type="PANTHER" id="PTHR43708:SF5">
    <property type="entry name" value="CONSERVED EXPRESSED OXIDOREDUCTASE (EUROFUNG)-RELATED"/>
    <property type="match status" value="1"/>
</dbReference>
<evidence type="ECO:0000259" key="4">
    <source>
        <dbReference type="Pfam" id="PF22725"/>
    </source>
</evidence>
<evidence type="ECO:0000256" key="1">
    <source>
        <dbReference type="ARBA" id="ARBA00010928"/>
    </source>
</evidence>
<proteinExistence type="inferred from homology"/>
<dbReference type="EMBL" id="VXRY01000146">
    <property type="protein sequence ID" value="MXY33207.1"/>
    <property type="molecule type" value="Genomic_DNA"/>
</dbReference>
<dbReference type="SUPFAM" id="SSF51735">
    <property type="entry name" value="NAD(P)-binding Rossmann-fold domains"/>
    <property type="match status" value="1"/>
</dbReference>
<dbReference type="AlphaFoldDB" id="A0A6B0XZI8"/>
<dbReference type="GO" id="GO:0016491">
    <property type="term" value="F:oxidoreductase activity"/>
    <property type="evidence" value="ECO:0007669"/>
    <property type="project" value="UniProtKB-KW"/>
</dbReference>
<dbReference type="Gene3D" id="3.40.50.720">
    <property type="entry name" value="NAD(P)-binding Rossmann-like Domain"/>
    <property type="match status" value="1"/>
</dbReference>
<evidence type="ECO:0000256" key="2">
    <source>
        <dbReference type="ARBA" id="ARBA00023002"/>
    </source>
</evidence>
<dbReference type="InterPro" id="IPR000683">
    <property type="entry name" value="Gfo/Idh/MocA-like_OxRdtase_N"/>
</dbReference>
<evidence type="ECO:0000313" key="5">
    <source>
        <dbReference type="EMBL" id="MXY33207.1"/>
    </source>
</evidence>
<feature type="domain" description="GFO/IDH/MocA-like oxidoreductase" evidence="4">
    <location>
        <begin position="167"/>
        <end position="284"/>
    </location>
</feature>
<dbReference type="InterPro" id="IPR055170">
    <property type="entry name" value="GFO_IDH_MocA-like_dom"/>
</dbReference>
<dbReference type="PANTHER" id="PTHR43708">
    <property type="entry name" value="CONSERVED EXPRESSED OXIDOREDUCTASE (EUROFUNG)"/>
    <property type="match status" value="1"/>
</dbReference>
<dbReference type="Pfam" id="PF01408">
    <property type="entry name" value="GFO_IDH_MocA"/>
    <property type="match status" value="1"/>
</dbReference>
<accession>A0A6B0XZI8</accession>
<dbReference type="SUPFAM" id="SSF55347">
    <property type="entry name" value="Glyceraldehyde-3-phosphate dehydrogenase-like, C-terminal domain"/>
    <property type="match status" value="1"/>
</dbReference>
<gene>
    <name evidence="5" type="ORF">F4Y60_03775</name>
</gene>